<dbReference type="InterPro" id="IPR014977">
    <property type="entry name" value="WRC_dom"/>
</dbReference>
<dbReference type="EMBL" id="JBBPBN010000005">
    <property type="protein sequence ID" value="KAK9037874.1"/>
    <property type="molecule type" value="Genomic_DNA"/>
</dbReference>
<dbReference type="PANTHER" id="PTHR31602">
    <property type="entry name" value="GROWTH-REGULATING FACTOR 5"/>
    <property type="match status" value="1"/>
</dbReference>
<dbReference type="InterPro" id="IPR014978">
    <property type="entry name" value="Gln-Leu-Gln_QLQ"/>
</dbReference>
<feature type="short sequence motif" description="Bipartite nuclear localization signal" evidence="4">
    <location>
        <begin position="210"/>
        <end position="220"/>
    </location>
</feature>
<evidence type="ECO:0000256" key="6">
    <source>
        <dbReference type="SAM" id="MobiDB-lite"/>
    </source>
</evidence>
<dbReference type="PROSITE" id="PS51667">
    <property type="entry name" value="WRC"/>
    <property type="match status" value="1"/>
</dbReference>
<dbReference type="PANTHER" id="PTHR31602:SF42">
    <property type="entry name" value="GROWTH-REGULATING FACTOR 2"/>
    <property type="match status" value="1"/>
</dbReference>
<keyword evidence="5" id="KW-0805">Transcription regulation</keyword>
<evidence type="ECO:0000256" key="1">
    <source>
        <dbReference type="ARBA" id="ARBA00004123"/>
    </source>
</evidence>
<protein>
    <recommendedName>
        <fullName evidence="5">Growth-regulating factor</fullName>
    </recommendedName>
</protein>
<gene>
    <name evidence="9" type="ORF">V6N11_022773</name>
</gene>
<evidence type="ECO:0000313" key="9">
    <source>
        <dbReference type="EMBL" id="KAK9037874.1"/>
    </source>
</evidence>
<comment type="similarity">
    <text evidence="2 5">Belongs to the GRF family.</text>
</comment>
<feature type="region of interest" description="Disordered" evidence="6">
    <location>
        <begin position="43"/>
        <end position="81"/>
    </location>
</feature>
<dbReference type="SMART" id="SM00951">
    <property type="entry name" value="QLQ"/>
    <property type="match status" value="1"/>
</dbReference>
<evidence type="ECO:0000256" key="2">
    <source>
        <dbReference type="ARBA" id="ARBA00008122"/>
    </source>
</evidence>
<dbReference type="PROSITE" id="PS51666">
    <property type="entry name" value="QLQ"/>
    <property type="match status" value="1"/>
</dbReference>
<keyword evidence="5" id="KW-0010">Activator</keyword>
<feature type="domain" description="QLQ" evidence="7">
    <location>
        <begin position="136"/>
        <end position="171"/>
    </location>
</feature>
<comment type="function">
    <text evidence="5">Transcription activator.</text>
</comment>
<evidence type="ECO:0000256" key="3">
    <source>
        <dbReference type="ARBA" id="ARBA00023242"/>
    </source>
</evidence>
<dbReference type="Pfam" id="PF08880">
    <property type="entry name" value="QLQ"/>
    <property type="match status" value="1"/>
</dbReference>
<evidence type="ECO:0000259" key="7">
    <source>
        <dbReference type="PROSITE" id="PS51666"/>
    </source>
</evidence>
<dbReference type="Pfam" id="PF08879">
    <property type="entry name" value="WRC"/>
    <property type="match status" value="1"/>
</dbReference>
<comment type="subcellular location">
    <subcellularLocation>
        <location evidence="1 4 5">Nucleus</location>
    </subcellularLocation>
</comment>
<evidence type="ECO:0000256" key="5">
    <source>
        <dbReference type="RuleBase" id="RU367127"/>
    </source>
</evidence>
<feature type="short sequence motif" description="Bipartite nuclear localization signal" evidence="4">
    <location>
        <begin position="238"/>
        <end position="245"/>
    </location>
</feature>
<keyword evidence="3 4" id="KW-0539">Nucleus</keyword>
<evidence type="ECO:0000256" key="4">
    <source>
        <dbReference type="PROSITE-ProRule" id="PRU01002"/>
    </source>
</evidence>
<evidence type="ECO:0000313" key="10">
    <source>
        <dbReference type="Proteomes" id="UP001396334"/>
    </source>
</evidence>
<proteinExistence type="inferred from homology"/>
<comment type="caution">
    <text evidence="9">The sequence shown here is derived from an EMBL/GenBank/DDBJ whole genome shotgun (WGS) entry which is preliminary data.</text>
</comment>
<dbReference type="InterPro" id="IPR031137">
    <property type="entry name" value="GRF"/>
</dbReference>
<evidence type="ECO:0000259" key="8">
    <source>
        <dbReference type="PROSITE" id="PS51667"/>
    </source>
</evidence>
<sequence>MDFDFGILGLEGIVGPDSGAPSPSQTQTFLSAESKPMLVGSGFTKQERSLDSAEDHRKSWKLPRTDDLSIPKTMSSPQGTPLLRSNSLVSSEASQQDHMVNISLLKSEVPSSGKDGYGSGSLNAGMHGVSTGVGGPFTPSQWNELNHQALIYKYITSNVPVPSNLLIPLKKSINPYAFTNSSVGSLLYNSLGWSSFHLRYTGNTDPEPGRCRRTDGKKWRCSREAVADQKYCERHINRGRHRSRKHVESLNGCAATGITNSKEVPMSSSVSASVKTSGGAANSLAISWQHRFKNLQPGAANPSPDTLVRKIQDQRGLHVLSSTTNLKSKESTFTITKQGVLLAESSPSDFGHVASDSLTNPSHKSYYMNSKEFGLLLDFTGQETQNHTPPHQIIDGWPEDQSNRSGITWPEDLKSDWTQLSMFIPIATSEFSLSSSSPAKEKLDLSSLRLSREFDPIEMGLGMSLDMTDQTEKQANWIPISWGSSLGGPLGEVLNTSANNMDTCKNYSTLTLLSQGRDGSTQLGSSPAVLHKAPFGSLSNSSSASSPIVENKKLKDGASLCNNALGSTLVSASSVPSTIRS</sequence>
<reference evidence="9 10" key="1">
    <citation type="journal article" date="2024" name="G3 (Bethesda)">
        <title>Genome assembly of Hibiscus sabdariffa L. provides insights into metabolisms of medicinal natural products.</title>
        <authorList>
            <person name="Kim T."/>
        </authorList>
    </citation>
    <scope>NUCLEOTIDE SEQUENCE [LARGE SCALE GENOMIC DNA]</scope>
    <source>
        <strain evidence="9">TK-2024</strain>
        <tissue evidence="9">Old leaves</tissue>
    </source>
</reference>
<keyword evidence="10" id="KW-1185">Reference proteome</keyword>
<organism evidence="9 10">
    <name type="scientific">Hibiscus sabdariffa</name>
    <name type="common">roselle</name>
    <dbReference type="NCBI Taxonomy" id="183260"/>
    <lineage>
        <taxon>Eukaryota</taxon>
        <taxon>Viridiplantae</taxon>
        <taxon>Streptophyta</taxon>
        <taxon>Embryophyta</taxon>
        <taxon>Tracheophyta</taxon>
        <taxon>Spermatophyta</taxon>
        <taxon>Magnoliopsida</taxon>
        <taxon>eudicotyledons</taxon>
        <taxon>Gunneridae</taxon>
        <taxon>Pentapetalae</taxon>
        <taxon>rosids</taxon>
        <taxon>malvids</taxon>
        <taxon>Malvales</taxon>
        <taxon>Malvaceae</taxon>
        <taxon>Malvoideae</taxon>
        <taxon>Hibiscus</taxon>
    </lineage>
</organism>
<comment type="domain">
    <text evidence="5">The QLQ domain and WRC domain may be involved in protein-protein interaction and DNA-binding, respectively.</text>
</comment>
<name>A0ABR2TKD8_9ROSI</name>
<keyword evidence="5" id="KW-0804">Transcription</keyword>
<accession>A0ABR2TKD8</accession>
<feature type="domain" description="WRC" evidence="8">
    <location>
        <begin position="205"/>
        <end position="249"/>
    </location>
</feature>
<feature type="compositionally biased region" description="Polar residues" evidence="6">
    <location>
        <begin position="72"/>
        <end position="81"/>
    </location>
</feature>
<feature type="compositionally biased region" description="Basic and acidic residues" evidence="6">
    <location>
        <begin position="45"/>
        <end position="69"/>
    </location>
</feature>
<dbReference type="Proteomes" id="UP001396334">
    <property type="component" value="Unassembled WGS sequence"/>
</dbReference>